<evidence type="ECO:0000256" key="8">
    <source>
        <dbReference type="SAM" id="Phobius"/>
    </source>
</evidence>
<keyword evidence="8" id="KW-0812">Transmembrane</keyword>
<dbReference type="InterPro" id="IPR001753">
    <property type="entry name" value="Enoyl-CoA_hydra/iso"/>
</dbReference>
<comment type="catalytic activity">
    <reaction evidence="1">
        <text>a (3Z)-enoyl-CoA = a 4-saturated (2E)-enoyl-CoA</text>
        <dbReference type="Rhea" id="RHEA:45900"/>
        <dbReference type="ChEBI" id="CHEBI:85097"/>
        <dbReference type="ChEBI" id="CHEBI:85489"/>
        <dbReference type="EC" id="5.3.3.8"/>
    </reaction>
</comment>
<evidence type="ECO:0000313" key="9">
    <source>
        <dbReference type="EMBL" id="GBG77322.1"/>
    </source>
</evidence>
<dbReference type="OrthoDB" id="410701at2759"/>
<gene>
    <name evidence="9" type="ORF">CBR_g23652</name>
</gene>
<feature type="region of interest" description="Disordered" evidence="7">
    <location>
        <begin position="148"/>
        <end position="192"/>
    </location>
</feature>
<feature type="region of interest" description="Disordered" evidence="7">
    <location>
        <begin position="1"/>
        <end position="33"/>
    </location>
</feature>
<dbReference type="Gramene" id="GBG77322">
    <property type="protein sequence ID" value="GBG77322"/>
    <property type="gene ID" value="CBR_g23652"/>
</dbReference>
<keyword evidence="8" id="KW-0472">Membrane</keyword>
<dbReference type="EMBL" id="BFEA01000265">
    <property type="protein sequence ID" value="GBG77322.1"/>
    <property type="molecule type" value="Genomic_DNA"/>
</dbReference>
<evidence type="ECO:0000256" key="6">
    <source>
        <dbReference type="ARBA" id="ARBA00023098"/>
    </source>
</evidence>
<dbReference type="Proteomes" id="UP000265515">
    <property type="component" value="Unassembled WGS sequence"/>
</dbReference>
<keyword evidence="6" id="KW-0443">Lipid metabolism</keyword>
<feature type="region of interest" description="Disordered" evidence="7">
    <location>
        <begin position="262"/>
        <end position="285"/>
    </location>
</feature>
<feature type="region of interest" description="Disordered" evidence="7">
    <location>
        <begin position="549"/>
        <end position="578"/>
    </location>
</feature>
<proteinExistence type="inferred from homology"/>
<dbReference type="CDD" id="cd06558">
    <property type="entry name" value="crotonase-like"/>
    <property type="match status" value="1"/>
</dbReference>
<feature type="compositionally biased region" description="Polar residues" evidence="7">
    <location>
        <begin position="11"/>
        <end position="25"/>
    </location>
</feature>
<evidence type="ECO:0000256" key="2">
    <source>
        <dbReference type="ARBA" id="ARBA00000765"/>
    </source>
</evidence>
<dbReference type="Gene3D" id="3.90.226.10">
    <property type="entry name" value="2-enoyl-CoA Hydratase, Chain A, domain 1"/>
    <property type="match status" value="2"/>
</dbReference>
<sequence>MSHPNGKGPADSSNAAKQGHNTKTFDSPFKVDPAIDGKRDDPVWHFIARGRYLDGSTAAGRKSGRRFLCRLCGRSICGGAKAAKEHLSKSEKFRCEAATAAVWHAIWSKDMAKCPKDFISAIEALQILPHGHPKFQWPPLRFPEDSVSAPVSTTAPSGAVPSTGPAIRVTVPRRTPPRPPAPTSAPLTGTQGVGALHVGRSAPANEPPSVRGGTECAAFDEHGTRAFVESRTWGRDVGTSVGNAPVFTSARRSPAARASTVAAPAAAARSSSDHPWLPPPPSKVAQGAVADHVATTDRPDSPRVHADARQAASLSLVGEQVVHGAGAAKVPIPVSDSSSTPRPATTGATVAAPPILTGTLDPLYRMRAIAVAQSAAPASPGGLLDVGILGGRATTGRGRGTYRQQAATSYYSDPLEHAWHLQIMRFIVKSGMAFNCVKLESFKRMFTMIIPPGVPGAPMPKLPTYHLVRTTLLDELDAEVQKVGPTRGGTSTTPYTKEEEEKMAALLQEKKEKKEAKKRALKEEQAAKLKKMEEEMAIEKVRLKKEEEEKLKEVDEEEEGPPLQRSSGQPSNNTGGNLEKRISEWVANLTVGEEEEVSMYIPQDQQEAAMKAWEAEKDPLKRQALEDEKKMEWKLAVMREKKRRIDKAAEAAEALEEVKNIETQLVAQPDLPNQMRVIARSVACLARVQADQYDFSRSQGIAVRSIRLGFRDFARELVGAVGVERSLHWLCIAKESTALVQRSPFVTLYKMTSFADLRRQGPVFILTLKGTDEHRLNPETMQLINNALDEVENSRDAAALVTTNEGKFYSNGLDLKWLQANRGRKKELFDSFHALLRRFLCFSIPTVAAICGHAAAGGCMIALAHDYRVMRRDKGFIFMNEVDIGLPLTPGMNAVVKCKVPTGTYRNMILAGKRDKGFIFMNEVDIGLPLTPGMNAVVKCKVPTGTYRNMILAGKRYDAGGAAAAGIVDEAVEGGEGPTLAEAVRRATELAKRKWDRSIYQVLKLEMYKDTVSCLDSGDSGYGKTHGFISKM</sequence>
<evidence type="ECO:0000313" key="10">
    <source>
        <dbReference type="Proteomes" id="UP000265515"/>
    </source>
</evidence>
<dbReference type="InterPro" id="IPR029045">
    <property type="entry name" value="ClpP/crotonase-like_dom_sf"/>
</dbReference>
<dbReference type="GO" id="GO:0004165">
    <property type="term" value="F:delta(3)-delta(2)-enoyl-CoA isomerase activity"/>
    <property type="evidence" value="ECO:0007669"/>
    <property type="project" value="UniProtKB-EC"/>
</dbReference>
<dbReference type="STRING" id="69332.A0A388L502"/>
<comment type="catalytic activity">
    <reaction evidence="2">
        <text>a (3E)-enoyl-CoA = a 4-saturated (2E)-enoyl-CoA</text>
        <dbReference type="Rhea" id="RHEA:45228"/>
        <dbReference type="ChEBI" id="CHEBI:58521"/>
        <dbReference type="ChEBI" id="CHEBI:85097"/>
        <dbReference type="EC" id="5.3.3.8"/>
    </reaction>
</comment>
<feature type="transmembrane region" description="Helical" evidence="8">
    <location>
        <begin position="842"/>
        <end position="864"/>
    </location>
</feature>
<dbReference type="SUPFAM" id="SSF52096">
    <property type="entry name" value="ClpP/crotonase"/>
    <property type="match status" value="2"/>
</dbReference>
<comment type="caution">
    <text evidence="9">The sequence shown here is derived from an EMBL/GenBank/DDBJ whole genome shotgun (WGS) entry which is preliminary data.</text>
</comment>
<comment type="similarity">
    <text evidence="4">Belongs to the enoyl-CoA hydratase/isomerase family.</text>
</comment>
<dbReference type="FunFam" id="3.90.226.10:FF:000049">
    <property type="entry name" value="Enoyl-CoA delta isomerase 3"/>
    <property type="match status" value="1"/>
</dbReference>
<accession>A0A388L502</accession>
<evidence type="ECO:0000256" key="5">
    <source>
        <dbReference type="ARBA" id="ARBA00012064"/>
    </source>
</evidence>
<dbReference type="GO" id="GO:0006635">
    <property type="term" value="P:fatty acid beta-oxidation"/>
    <property type="evidence" value="ECO:0007669"/>
    <property type="project" value="TreeGrafter"/>
</dbReference>
<evidence type="ECO:0000256" key="7">
    <source>
        <dbReference type="SAM" id="MobiDB-lite"/>
    </source>
</evidence>
<evidence type="ECO:0000256" key="3">
    <source>
        <dbReference type="ARBA" id="ARBA00005005"/>
    </source>
</evidence>
<dbReference type="EC" id="5.3.3.8" evidence="5"/>
<comment type="pathway">
    <text evidence="3">Lipid metabolism; fatty acid beta-oxidation.</text>
</comment>
<keyword evidence="10" id="KW-1185">Reference proteome</keyword>
<dbReference type="PANTHER" id="PTHR11941:SF75">
    <property type="entry name" value="ENOYL-COA HYDRATASE_ISOMERASE FAMILY PROTEIN"/>
    <property type="match status" value="1"/>
</dbReference>
<dbReference type="Pfam" id="PF00378">
    <property type="entry name" value="ECH_1"/>
    <property type="match status" value="1"/>
</dbReference>
<name>A0A388L502_CHABU</name>
<dbReference type="PANTHER" id="PTHR11941">
    <property type="entry name" value="ENOYL-COA HYDRATASE-RELATED"/>
    <property type="match status" value="1"/>
</dbReference>
<reference evidence="9 10" key="1">
    <citation type="journal article" date="2018" name="Cell">
        <title>The Chara Genome: Secondary Complexity and Implications for Plant Terrestrialization.</title>
        <authorList>
            <person name="Nishiyama T."/>
            <person name="Sakayama H."/>
            <person name="Vries J.D."/>
            <person name="Buschmann H."/>
            <person name="Saint-Marcoux D."/>
            <person name="Ullrich K.K."/>
            <person name="Haas F.B."/>
            <person name="Vanderstraeten L."/>
            <person name="Becker D."/>
            <person name="Lang D."/>
            <person name="Vosolsobe S."/>
            <person name="Rombauts S."/>
            <person name="Wilhelmsson P.K.I."/>
            <person name="Janitza P."/>
            <person name="Kern R."/>
            <person name="Heyl A."/>
            <person name="Rumpler F."/>
            <person name="Villalobos L.I.A.C."/>
            <person name="Clay J.M."/>
            <person name="Skokan R."/>
            <person name="Toyoda A."/>
            <person name="Suzuki Y."/>
            <person name="Kagoshima H."/>
            <person name="Schijlen E."/>
            <person name="Tajeshwar N."/>
            <person name="Catarino B."/>
            <person name="Hetherington A.J."/>
            <person name="Saltykova A."/>
            <person name="Bonnot C."/>
            <person name="Breuninger H."/>
            <person name="Symeonidi A."/>
            <person name="Radhakrishnan G.V."/>
            <person name="Van Nieuwerburgh F."/>
            <person name="Deforce D."/>
            <person name="Chang C."/>
            <person name="Karol K.G."/>
            <person name="Hedrich R."/>
            <person name="Ulvskov P."/>
            <person name="Glockner G."/>
            <person name="Delwiche C.F."/>
            <person name="Petrasek J."/>
            <person name="Van de Peer Y."/>
            <person name="Friml J."/>
            <person name="Beilby M."/>
            <person name="Dolan L."/>
            <person name="Kohara Y."/>
            <person name="Sugano S."/>
            <person name="Fujiyama A."/>
            <person name="Delaux P.-M."/>
            <person name="Quint M."/>
            <person name="TheiBen G."/>
            <person name="Hagemann M."/>
            <person name="Harholt J."/>
            <person name="Dunand C."/>
            <person name="Zachgo S."/>
            <person name="Langdale J."/>
            <person name="Maumus F."/>
            <person name="Straeten D.V.D."/>
            <person name="Gould S.B."/>
            <person name="Rensing S.A."/>
        </authorList>
    </citation>
    <scope>NUCLEOTIDE SEQUENCE [LARGE SCALE GENOMIC DNA]</scope>
    <source>
        <strain evidence="9 10">S276</strain>
    </source>
</reference>
<evidence type="ECO:0000256" key="4">
    <source>
        <dbReference type="ARBA" id="ARBA00005254"/>
    </source>
</evidence>
<dbReference type="AlphaFoldDB" id="A0A388L502"/>
<feature type="compositionally biased region" description="Polar residues" evidence="7">
    <location>
        <begin position="564"/>
        <end position="576"/>
    </location>
</feature>
<evidence type="ECO:0000256" key="1">
    <source>
        <dbReference type="ARBA" id="ARBA00000452"/>
    </source>
</evidence>
<protein>
    <recommendedName>
        <fullName evidence="5">Delta(3)-Delta(2)-enoyl-CoA isomerase</fullName>
        <ecNumber evidence="5">5.3.3.8</ecNumber>
    </recommendedName>
</protein>
<keyword evidence="8" id="KW-1133">Transmembrane helix</keyword>
<dbReference type="GO" id="GO:0005777">
    <property type="term" value="C:peroxisome"/>
    <property type="evidence" value="ECO:0007669"/>
    <property type="project" value="TreeGrafter"/>
</dbReference>
<organism evidence="9 10">
    <name type="scientific">Chara braunii</name>
    <name type="common">Braun's stonewort</name>
    <dbReference type="NCBI Taxonomy" id="69332"/>
    <lineage>
        <taxon>Eukaryota</taxon>
        <taxon>Viridiplantae</taxon>
        <taxon>Streptophyta</taxon>
        <taxon>Charophyceae</taxon>
        <taxon>Charales</taxon>
        <taxon>Characeae</taxon>
        <taxon>Chara</taxon>
    </lineage>
</organism>